<evidence type="ECO:0000256" key="1">
    <source>
        <dbReference type="ARBA" id="ARBA00004571"/>
    </source>
</evidence>
<evidence type="ECO:0000256" key="2">
    <source>
        <dbReference type="ARBA" id="ARBA00022448"/>
    </source>
</evidence>
<dbReference type="AlphaFoldDB" id="A0AAX1N5R7"/>
<dbReference type="EMBL" id="CP076132">
    <property type="protein sequence ID" value="QWG01736.1"/>
    <property type="molecule type" value="Genomic_DNA"/>
</dbReference>
<keyword evidence="9" id="KW-0732">Signal</keyword>
<evidence type="ECO:0000313" key="11">
    <source>
        <dbReference type="EMBL" id="QWG01736.1"/>
    </source>
</evidence>
<dbReference type="Pfam" id="PF07715">
    <property type="entry name" value="Plug"/>
    <property type="match status" value="1"/>
</dbReference>
<comment type="subcellular location">
    <subcellularLocation>
        <location evidence="1 7">Cell outer membrane</location>
        <topology evidence="1 7">Multi-pass membrane protein</topology>
    </subcellularLocation>
</comment>
<dbReference type="NCBIfam" id="TIGR04056">
    <property type="entry name" value="OMP_RagA_SusC"/>
    <property type="match status" value="1"/>
</dbReference>
<reference evidence="11 12" key="1">
    <citation type="submission" date="2021-05" db="EMBL/GenBank/DDBJ databases">
        <title>Comparative genomic studies on the polysaccharide-degrading batcterial strains of the Flammeovirga genus.</title>
        <authorList>
            <person name="Zewei F."/>
            <person name="Zheng Z."/>
            <person name="Yu L."/>
            <person name="Ruyue G."/>
            <person name="Yanhong M."/>
            <person name="Yuanyuan C."/>
            <person name="Jingyan G."/>
            <person name="Wenjun H."/>
        </authorList>
    </citation>
    <scope>NUCLEOTIDE SEQUENCE [LARGE SCALE GENOMIC DNA]</scope>
    <source>
        <strain evidence="11 12">NBRC:100898</strain>
    </source>
</reference>
<comment type="similarity">
    <text evidence="7">Belongs to the TonB-dependent receptor family.</text>
</comment>
<feature type="domain" description="TonB-dependent receptor plug" evidence="10">
    <location>
        <begin position="125"/>
        <end position="230"/>
    </location>
</feature>
<evidence type="ECO:0000259" key="10">
    <source>
        <dbReference type="Pfam" id="PF07715"/>
    </source>
</evidence>
<dbReference type="InterPro" id="IPR012910">
    <property type="entry name" value="Plug_dom"/>
</dbReference>
<evidence type="ECO:0000256" key="3">
    <source>
        <dbReference type="ARBA" id="ARBA00022452"/>
    </source>
</evidence>
<dbReference type="InterPro" id="IPR008969">
    <property type="entry name" value="CarboxyPept-like_regulatory"/>
</dbReference>
<name>A0AAX1N5R7_9BACT</name>
<keyword evidence="2 7" id="KW-0813">Transport</keyword>
<dbReference type="Proteomes" id="UP000678679">
    <property type="component" value="Chromosome 1"/>
</dbReference>
<dbReference type="Gene3D" id="2.60.40.1120">
    <property type="entry name" value="Carboxypeptidase-like, regulatory domain"/>
    <property type="match status" value="1"/>
</dbReference>
<dbReference type="SUPFAM" id="SSF49464">
    <property type="entry name" value="Carboxypeptidase regulatory domain-like"/>
    <property type="match status" value="1"/>
</dbReference>
<dbReference type="InterPro" id="IPR023996">
    <property type="entry name" value="TonB-dep_OMP_SusC/RagA"/>
</dbReference>
<feature type="compositionally biased region" description="Polar residues" evidence="8">
    <location>
        <begin position="884"/>
        <end position="898"/>
    </location>
</feature>
<dbReference type="InterPro" id="IPR023997">
    <property type="entry name" value="TonB-dep_OMP_SusC/RagA_CS"/>
</dbReference>
<evidence type="ECO:0000256" key="8">
    <source>
        <dbReference type="SAM" id="MobiDB-lite"/>
    </source>
</evidence>
<evidence type="ECO:0000256" key="5">
    <source>
        <dbReference type="ARBA" id="ARBA00023136"/>
    </source>
</evidence>
<protein>
    <submittedName>
        <fullName evidence="11">SusC/RagA family TonB-linked outer membrane protein</fullName>
    </submittedName>
</protein>
<dbReference type="NCBIfam" id="TIGR04057">
    <property type="entry name" value="SusC_RagA_signa"/>
    <property type="match status" value="1"/>
</dbReference>
<dbReference type="PROSITE" id="PS52016">
    <property type="entry name" value="TONB_DEPENDENT_REC_3"/>
    <property type="match status" value="1"/>
</dbReference>
<dbReference type="GO" id="GO:0009279">
    <property type="term" value="C:cell outer membrane"/>
    <property type="evidence" value="ECO:0007669"/>
    <property type="project" value="UniProtKB-SubCell"/>
</dbReference>
<gene>
    <name evidence="11" type="ORF">KMW28_19160</name>
</gene>
<proteinExistence type="inferred from homology"/>
<dbReference type="InterPro" id="IPR039426">
    <property type="entry name" value="TonB-dep_rcpt-like"/>
</dbReference>
<evidence type="ECO:0000313" key="12">
    <source>
        <dbReference type="Proteomes" id="UP000678679"/>
    </source>
</evidence>
<accession>A0AAX1N5R7</accession>
<dbReference type="Gene3D" id="2.170.130.10">
    <property type="entry name" value="TonB-dependent receptor, plug domain"/>
    <property type="match status" value="1"/>
</dbReference>
<organism evidence="11 12">
    <name type="scientific">Flammeovirga yaeyamensis</name>
    <dbReference type="NCBI Taxonomy" id="367791"/>
    <lineage>
        <taxon>Bacteria</taxon>
        <taxon>Pseudomonadati</taxon>
        <taxon>Bacteroidota</taxon>
        <taxon>Cytophagia</taxon>
        <taxon>Cytophagales</taxon>
        <taxon>Flammeovirgaceae</taxon>
        <taxon>Flammeovirga</taxon>
    </lineage>
</organism>
<keyword evidence="6 7" id="KW-0998">Cell outer membrane</keyword>
<dbReference type="RefSeq" id="WP_169666002.1">
    <property type="nucleotide sequence ID" value="NZ_CP076132.1"/>
</dbReference>
<keyword evidence="3 7" id="KW-1134">Transmembrane beta strand</keyword>
<sequence>MRLKNLFLRIRYFSFSFCLLMYMNTAFAQTGEKKVITGTITSEEDGMGFPGASIVIEGTSNGVVSRMDGGYTIEATSNDVLVVSFIGFQTQKIPVGTRSVIDIALPIEVESLEEVVVVGYGAVRKSDVSGSVASVKSEDLAAFPVSSAVEGLQGRAPGVQIQSANGGQPGSGFNIKVRGGTSINASSNPLIVVDGFVGAEMPPAEDIASMEILKDASSTAIYGSRGANGVILISTKTGESGKVKVDINTSYTTQQASNRLDLLDGQQFASYINDIQAYEYGGANTNWQDEVYQNGGISNTQVSISGGSENVKYYVSGTYFDQKGIINNSGFKRYSVNSNVNAKLNNWIKAGVSVYTRRGTTNGVRTQENTGGSGSAGVIGSMVRFNPDLGIYDENGVYTISTVGDDIDNPVAMMNEYQRERVVDRLQSNSYFDFAFTNWLSFKTTLGLGVTNSREGEYWPTTLLKGDNAKGLAGIDNSKASTFLTENYFTIKKETDNHRLNWVNGYSYQKDSRETMTASAQNMISNSSSWWALQQGGITNPSSSALTEASLMSFYSRANYTLKNRYVFTVTARYDGASNFAENHKWAFFPSAAVAWDINNESFMQDLDKFSEFKLRASYGISGNQAIDPYQSLARLDATYSIDPGQNALKIGNFASPDLTWETTSQVDVGLDVGIFNGRLTLSADYYDKNTSDLLFFRQLPTVAGLKGQLQNVGEVNNSGFEIMLRTNNFVGDFEWDTEFVFSRNRNEVLSLPDSTEFYGNSPEHMLLGDDTQLLVEGQPVGVFYGYRYLGVYQEGDDFVPGSGFETEAGGERFADLNGDGELTAEDREIIGDPNPDFTWSLNNSFRYKNFDLNIFIQGVHGQDMISYTHMELETLSGKGNSTTNALNRWTPNNTNTDVPKANGSRPYRMSDRFIYDASFIRLKNIALGYNFPKTLTSKMKVRSLRVYASAQNLLTFTDYPGLDPEVGYGSGSNTNRNLGADYASYPNVKGYTFGINVGL</sequence>
<dbReference type="Gene3D" id="2.40.170.20">
    <property type="entry name" value="TonB-dependent receptor, beta-barrel domain"/>
    <property type="match status" value="1"/>
</dbReference>
<evidence type="ECO:0000256" key="9">
    <source>
        <dbReference type="SAM" id="SignalP"/>
    </source>
</evidence>
<feature type="signal peptide" evidence="9">
    <location>
        <begin position="1"/>
        <end position="28"/>
    </location>
</feature>
<dbReference type="InterPro" id="IPR037066">
    <property type="entry name" value="Plug_dom_sf"/>
</dbReference>
<dbReference type="SUPFAM" id="SSF56935">
    <property type="entry name" value="Porins"/>
    <property type="match status" value="1"/>
</dbReference>
<keyword evidence="5 7" id="KW-0472">Membrane</keyword>
<keyword evidence="12" id="KW-1185">Reference proteome</keyword>
<feature type="chain" id="PRO_5043432608" evidence="9">
    <location>
        <begin position="29"/>
        <end position="1000"/>
    </location>
</feature>
<dbReference type="KEGG" id="fya:KMW28_19160"/>
<keyword evidence="4 7" id="KW-0812">Transmembrane</keyword>
<dbReference type="Pfam" id="PF13715">
    <property type="entry name" value="CarbopepD_reg_2"/>
    <property type="match status" value="1"/>
</dbReference>
<dbReference type="InterPro" id="IPR036942">
    <property type="entry name" value="Beta-barrel_TonB_sf"/>
</dbReference>
<feature type="region of interest" description="Disordered" evidence="8">
    <location>
        <begin position="884"/>
        <end position="904"/>
    </location>
</feature>
<evidence type="ECO:0000256" key="6">
    <source>
        <dbReference type="ARBA" id="ARBA00023237"/>
    </source>
</evidence>
<evidence type="ECO:0000256" key="7">
    <source>
        <dbReference type="PROSITE-ProRule" id="PRU01360"/>
    </source>
</evidence>
<evidence type="ECO:0000256" key="4">
    <source>
        <dbReference type="ARBA" id="ARBA00022692"/>
    </source>
</evidence>